<sequence>MSGRGLIILDPPAPEWTIRHGPPTVDIVMVHGLNGSRTTTWTQNGCFWPQDLLPLKLPMVRVMTFGYNADLALNYSTNGIREHATKLLTSLRDKREEPDELNRPLIFICHSLGGIVVKKALLNASIDEEYSAISQNTKGIVFMGTPHRGSNLANWSAMLSGIAKLMFMSPPKKLLDDLKTNSKALSDISEDFVKIVSRYSVKSFYEENKSKRFVTIVTRDSATMNITQEEALPMEGDHEQICKFSGPEDERFEAAWKAVRRLIPREENPQH</sequence>
<dbReference type="Gene3D" id="3.40.50.1820">
    <property type="entry name" value="alpha/beta hydrolase"/>
    <property type="match status" value="1"/>
</dbReference>
<reference evidence="9" key="1">
    <citation type="journal article" date="2020" name="Stud. Mycol.">
        <title>101 Dothideomycetes genomes: a test case for predicting lifestyles and emergence of pathogens.</title>
        <authorList>
            <person name="Haridas S."/>
            <person name="Albert R."/>
            <person name="Binder M."/>
            <person name="Bloem J."/>
            <person name="Labutti K."/>
            <person name="Salamov A."/>
            <person name="Andreopoulos B."/>
            <person name="Baker S."/>
            <person name="Barry K."/>
            <person name="Bills G."/>
            <person name="Bluhm B."/>
            <person name="Cannon C."/>
            <person name="Castanera R."/>
            <person name="Culley D."/>
            <person name="Daum C."/>
            <person name="Ezra D."/>
            <person name="Gonzalez J."/>
            <person name="Henrissat B."/>
            <person name="Kuo A."/>
            <person name="Liang C."/>
            <person name="Lipzen A."/>
            <person name="Lutzoni F."/>
            <person name="Magnuson J."/>
            <person name="Mondo S."/>
            <person name="Nolan M."/>
            <person name="Ohm R."/>
            <person name="Pangilinan J."/>
            <person name="Park H.-J."/>
            <person name="Ramirez L."/>
            <person name="Alfaro M."/>
            <person name="Sun H."/>
            <person name="Tritt A."/>
            <person name="Yoshinaga Y."/>
            <person name="Zwiers L.-H."/>
            <person name="Turgeon B."/>
            <person name="Goodwin S."/>
            <person name="Spatafora J."/>
            <person name="Crous P."/>
            <person name="Grigoriev I."/>
        </authorList>
    </citation>
    <scope>NUCLEOTIDE SEQUENCE</scope>
    <source>
        <strain evidence="9">CBS 122368</strain>
    </source>
</reference>
<protein>
    <recommendedName>
        <fullName evidence="8">DUF676 domain-containing protein</fullName>
    </recommendedName>
</protein>
<keyword evidence="5" id="KW-0256">Endoplasmic reticulum</keyword>
<accession>A0A6A6HVP4</accession>
<dbReference type="PANTHER" id="PTHR48182:SF2">
    <property type="entry name" value="PROTEIN SERAC1"/>
    <property type="match status" value="1"/>
</dbReference>
<dbReference type="OrthoDB" id="5086500at2759"/>
<dbReference type="GO" id="GO:0005783">
    <property type="term" value="C:endoplasmic reticulum"/>
    <property type="evidence" value="ECO:0007669"/>
    <property type="project" value="UniProtKB-SubCell"/>
</dbReference>
<organism evidence="9 10">
    <name type="scientific">Trematosphaeria pertusa</name>
    <dbReference type="NCBI Taxonomy" id="390896"/>
    <lineage>
        <taxon>Eukaryota</taxon>
        <taxon>Fungi</taxon>
        <taxon>Dikarya</taxon>
        <taxon>Ascomycota</taxon>
        <taxon>Pezizomycotina</taxon>
        <taxon>Dothideomycetes</taxon>
        <taxon>Pleosporomycetidae</taxon>
        <taxon>Pleosporales</taxon>
        <taxon>Massarineae</taxon>
        <taxon>Trematosphaeriaceae</taxon>
        <taxon>Trematosphaeria</taxon>
    </lineage>
</organism>
<feature type="domain" description="DUF676" evidence="8">
    <location>
        <begin position="27"/>
        <end position="173"/>
    </location>
</feature>
<evidence type="ECO:0000256" key="2">
    <source>
        <dbReference type="ARBA" id="ARBA00004240"/>
    </source>
</evidence>
<evidence type="ECO:0000313" key="9">
    <source>
        <dbReference type="EMBL" id="KAF2242117.1"/>
    </source>
</evidence>
<evidence type="ECO:0000256" key="7">
    <source>
        <dbReference type="ARBA" id="ARBA00023136"/>
    </source>
</evidence>
<dbReference type="EMBL" id="ML987209">
    <property type="protein sequence ID" value="KAF2242117.1"/>
    <property type="molecule type" value="Genomic_DNA"/>
</dbReference>
<gene>
    <name evidence="9" type="ORF">BU26DRAFT_166514</name>
</gene>
<dbReference type="GeneID" id="54573542"/>
<dbReference type="InterPro" id="IPR029058">
    <property type="entry name" value="AB_hydrolase_fold"/>
</dbReference>
<evidence type="ECO:0000256" key="1">
    <source>
        <dbReference type="ARBA" id="ARBA00004173"/>
    </source>
</evidence>
<proteinExistence type="inferred from homology"/>
<keyword evidence="6" id="KW-0496">Mitochondrion</keyword>
<dbReference type="InterPro" id="IPR007751">
    <property type="entry name" value="DUF676_lipase-like"/>
</dbReference>
<evidence type="ECO:0000313" key="10">
    <source>
        <dbReference type="Proteomes" id="UP000800094"/>
    </source>
</evidence>
<comment type="similarity">
    <text evidence="4">Belongs to the putative lipase ROG1 family.</text>
</comment>
<dbReference type="GO" id="GO:0016020">
    <property type="term" value="C:membrane"/>
    <property type="evidence" value="ECO:0007669"/>
    <property type="project" value="UniProtKB-SubCell"/>
</dbReference>
<dbReference type="GO" id="GO:0005739">
    <property type="term" value="C:mitochondrion"/>
    <property type="evidence" value="ECO:0007669"/>
    <property type="project" value="UniProtKB-SubCell"/>
</dbReference>
<dbReference type="AlphaFoldDB" id="A0A6A6HVP4"/>
<evidence type="ECO:0000256" key="3">
    <source>
        <dbReference type="ARBA" id="ARBA00004370"/>
    </source>
</evidence>
<dbReference type="RefSeq" id="XP_033677121.1">
    <property type="nucleotide sequence ID" value="XM_033820212.1"/>
</dbReference>
<keyword evidence="7" id="KW-0472">Membrane</keyword>
<dbReference type="Proteomes" id="UP000800094">
    <property type="component" value="Unassembled WGS sequence"/>
</dbReference>
<name>A0A6A6HVP4_9PLEO</name>
<evidence type="ECO:0000259" key="8">
    <source>
        <dbReference type="Pfam" id="PF05057"/>
    </source>
</evidence>
<dbReference type="Pfam" id="PF05057">
    <property type="entry name" value="DUF676"/>
    <property type="match status" value="1"/>
</dbReference>
<comment type="subcellular location">
    <subcellularLocation>
        <location evidence="2">Endoplasmic reticulum</location>
    </subcellularLocation>
    <subcellularLocation>
        <location evidence="3">Membrane</location>
    </subcellularLocation>
    <subcellularLocation>
        <location evidence="1">Mitochondrion</location>
    </subcellularLocation>
</comment>
<dbReference type="InterPro" id="IPR052374">
    <property type="entry name" value="SERAC1"/>
</dbReference>
<dbReference type="SUPFAM" id="SSF53474">
    <property type="entry name" value="alpha/beta-Hydrolases"/>
    <property type="match status" value="1"/>
</dbReference>
<evidence type="ECO:0000256" key="4">
    <source>
        <dbReference type="ARBA" id="ARBA00007920"/>
    </source>
</evidence>
<evidence type="ECO:0000256" key="5">
    <source>
        <dbReference type="ARBA" id="ARBA00022824"/>
    </source>
</evidence>
<evidence type="ECO:0000256" key="6">
    <source>
        <dbReference type="ARBA" id="ARBA00023128"/>
    </source>
</evidence>
<dbReference type="PANTHER" id="PTHR48182">
    <property type="entry name" value="PROTEIN SERAC1"/>
    <property type="match status" value="1"/>
</dbReference>
<keyword evidence="10" id="KW-1185">Reference proteome</keyword>